<accession>A0A3P8I682</accession>
<dbReference type="InterPro" id="IPR052771">
    <property type="entry name" value="Neurotrophin_sig_adaptor"/>
</dbReference>
<dbReference type="WBParaSite" id="HPBE_0002572901-mRNA-1">
    <property type="protein sequence ID" value="HPBE_0002572901-mRNA-1"/>
    <property type="gene ID" value="HPBE_0002572901"/>
</dbReference>
<sequence length="165" mass="18041">AGETLLIVAARSNNVAAAKALALDAEVVDETDNEEWSALLNAAHKGHTEVVKILLENGASVDQPDYLGWTPLMWAVYKCHPDVVDLLLNYGAHVNLIDEEDGLTPLIVASGRGFTTVVEKLLAADAQVRLIMRLSFCFSHLECLLHSWRGWSGSSIFVSLSINWN</sequence>
<dbReference type="PROSITE" id="PS50088">
    <property type="entry name" value="ANK_REPEAT"/>
    <property type="match status" value="2"/>
</dbReference>
<dbReference type="EMBL" id="UZAH01038487">
    <property type="protein sequence ID" value="VDP53409.1"/>
    <property type="molecule type" value="Genomic_DNA"/>
</dbReference>
<evidence type="ECO:0000313" key="2">
    <source>
        <dbReference type="EMBL" id="VDP53409.1"/>
    </source>
</evidence>
<feature type="repeat" description="ANK" evidence="1">
    <location>
        <begin position="34"/>
        <end position="66"/>
    </location>
</feature>
<dbReference type="InterPro" id="IPR036770">
    <property type="entry name" value="Ankyrin_rpt-contain_sf"/>
</dbReference>
<dbReference type="Pfam" id="PF12796">
    <property type="entry name" value="Ank_2"/>
    <property type="match status" value="1"/>
</dbReference>
<protein>
    <submittedName>
        <fullName evidence="4">ANK_REP_REGION domain-containing protein</fullName>
    </submittedName>
</protein>
<dbReference type="GO" id="GO:0030165">
    <property type="term" value="F:PDZ domain binding"/>
    <property type="evidence" value="ECO:0007669"/>
    <property type="project" value="TreeGrafter"/>
</dbReference>
<reference evidence="2 3" key="1">
    <citation type="submission" date="2018-11" db="EMBL/GenBank/DDBJ databases">
        <authorList>
            <consortium name="Pathogen Informatics"/>
        </authorList>
    </citation>
    <scope>NUCLEOTIDE SEQUENCE [LARGE SCALE GENOMIC DNA]</scope>
</reference>
<dbReference type="Proteomes" id="UP000050761">
    <property type="component" value="Unassembled WGS sequence"/>
</dbReference>
<dbReference type="Gene3D" id="1.25.40.20">
    <property type="entry name" value="Ankyrin repeat-containing domain"/>
    <property type="match status" value="1"/>
</dbReference>
<gene>
    <name evidence="2" type="ORF">HPBE_LOCUS25728</name>
</gene>
<organism evidence="3 4">
    <name type="scientific">Heligmosomoides polygyrus</name>
    <name type="common">Parasitic roundworm</name>
    <dbReference type="NCBI Taxonomy" id="6339"/>
    <lineage>
        <taxon>Eukaryota</taxon>
        <taxon>Metazoa</taxon>
        <taxon>Ecdysozoa</taxon>
        <taxon>Nematoda</taxon>
        <taxon>Chromadorea</taxon>
        <taxon>Rhabditida</taxon>
        <taxon>Rhabditina</taxon>
        <taxon>Rhabditomorpha</taxon>
        <taxon>Strongyloidea</taxon>
        <taxon>Heligmosomidae</taxon>
        <taxon>Heligmosomoides</taxon>
    </lineage>
</organism>
<dbReference type="InterPro" id="IPR002110">
    <property type="entry name" value="Ankyrin_rpt"/>
</dbReference>
<dbReference type="SMART" id="SM00248">
    <property type="entry name" value="ANK"/>
    <property type="match status" value="4"/>
</dbReference>
<feature type="repeat" description="ANK" evidence="1">
    <location>
        <begin position="67"/>
        <end position="99"/>
    </location>
</feature>
<dbReference type="GO" id="GO:0019887">
    <property type="term" value="F:protein kinase regulator activity"/>
    <property type="evidence" value="ECO:0007669"/>
    <property type="project" value="TreeGrafter"/>
</dbReference>
<dbReference type="PANTHER" id="PTHR24116:SF0">
    <property type="entry name" value="KINASE D-INTERACTING SUBSTRATE OF 220 KDA"/>
    <property type="match status" value="1"/>
</dbReference>
<keyword evidence="1" id="KW-0040">ANK repeat</keyword>
<evidence type="ECO:0000256" key="1">
    <source>
        <dbReference type="PROSITE-ProRule" id="PRU00023"/>
    </source>
</evidence>
<proteinExistence type="predicted"/>
<accession>A0A183GSQ9</accession>
<reference evidence="4" key="2">
    <citation type="submission" date="2019-09" db="UniProtKB">
        <authorList>
            <consortium name="WormBaseParasite"/>
        </authorList>
    </citation>
    <scope>IDENTIFICATION</scope>
</reference>
<evidence type="ECO:0000313" key="4">
    <source>
        <dbReference type="WBParaSite" id="HPBE_0002572901-mRNA-1"/>
    </source>
</evidence>
<dbReference type="SUPFAM" id="SSF48403">
    <property type="entry name" value="Ankyrin repeat"/>
    <property type="match status" value="1"/>
</dbReference>
<dbReference type="AlphaFoldDB" id="A0A183GSQ9"/>
<name>A0A183GSQ9_HELPZ</name>
<evidence type="ECO:0000313" key="3">
    <source>
        <dbReference type="Proteomes" id="UP000050761"/>
    </source>
</evidence>
<dbReference type="PROSITE" id="PS50297">
    <property type="entry name" value="ANK_REP_REGION"/>
    <property type="match status" value="2"/>
</dbReference>
<dbReference type="OrthoDB" id="5855471at2759"/>
<dbReference type="PANTHER" id="PTHR24116">
    <property type="entry name" value="KINASE D-INTERACTING SUBSTRATE OF 220 KDA"/>
    <property type="match status" value="1"/>
</dbReference>
<keyword evidence="3" id="KW-1185">Reference proteome</keyword>